<dbReference type="PANTHER" id="PTHR12069:SF0">
    <property type="entry name" value="DNA-DIRECTED RNA POLYMERASE III SUBUNIT RPC5"/>
    <property type="match status" value="1"/>
</dbReference>
<evidence type="ECO:0000256" key="1">
    <source>
        <dbReference type="SAM" id="MobiDB-lite"/>
    </source>
</evidence>
<dbReference type="OMA" id="NCHASIK"/>
<dbReference type="EMBL" id="HE576753">
    <property type="protein sequence ID" value="CCC68859.1"/>
    <property type="molecule type" value="Genomic_DNA"/>
</dbReference>
<feature type="region of interest" description="Disordered" evidence="1">
    <location>
        <begin position="1"/>
        <end position="46"/>
    </location>
</feature>
<sequence length="259" mass="29315">MISDSKLFVSEEEDANVESFENMDIDMGTDERRPVSDNDNDDDEDPVIQEFPLNLAGTSENLHIFQFANKAKLIGKKAAEHPFIAAARYKNKSALWELDIPLDENSFFNKDKSEGSWDKANIQTLKGVGVKNDGQYVAFVANGEVYMAPVKTVAQLRPFFKYIDSAAQERRQEEYKQNANPQSQRAQVVTMSVKSVSDQANNRLTGSLLAHKIADEEDATELEWIESTFEQYKEGIMTESKEAILKPLDKDEDYLSKLL</sequence>
<dbReference type="OrthoDB" id="340681at2759"/>
<reference key="2">
    <citation type="submission" date="2011-08" db="EMBL/GenBank/DDBJ databases">
        <title>Genome sequence of Naumovozyma castellii.</title>
        <authorList>
            <person name="Gordon J.L."/>
            <person name="Armisen D."/>
            <person name="Proux-Wera E."/>
            <person name="OhEigeartaigh S.S."/>
            <person name="Byrne K.P."/>
            <person name="Wolfe K.H."/>
        </authorList>
    </citation>
    <scope>NUCLEOTIDE SEQUENCE</scope>
    <source>
        <strain>Type strain:CBS 4309</strain>
    </source>
</reference>
<reference evidence="2 3" key="1">
    <citation type="journal article" date="2011" name="Proc. Natl. Acad. Sci. U.S.A.">
        <title>Evolutionary erosion of yeast sex chromosomes by mating-type switching accidents.</title>
        <authorList>
            <person name="Gordon J.L."/>
            <person name="Armisen D."/>
            <person name="Proux-Wera E."/>
            <person name="Oheigeartaigh S.S."/>
            <person name="Byrne K.P."/>
            <person name="Wolfe K.H."/>
        </authorList>
    </citation>
    <scope>NUCLEOTIDE SEQUENCE [LARGE SCALE GENOMIC DNA]</scope>
    <source>
        <strain evidence="3">ATCC 76901 / BCRC 22586 / CBS 4309 / NBRC 1992 / NRRL Y-12630</strain>
    </source>
</reference>
<dbReference type="GO" id="GO:0042797">
    <property type="term" value="P:tRNA transcription by RNA polymerase III"/>
    <property type="evidence" value="ECO:0007669"/>
    <property type="project" value="EnsemblFungi"/>
</dbReference>
<dbReference type="FunCoup" id="G0VAC9">
    <property type="interactions" value="161"/>
</dbReference>
<organism evidence="2 3">
    <name type="scientific">Naumovozyma castellii</name>
    <name type="common">Yeast</name>
    <name type="synonym">Saccharomyces castellii</name>
    <dbReference type="NCBI Taxonomy" id="27288"/>
    <lineage>
        <taxon>Eukaryota</taxon>
        <taxon>Fungi</taxon>
        <taxon>Dikarya</taxon>
        <taxon>Ascomycota</taxon>
        <taxon>Saccharomycotina</taxon>
        <taxon>Saccharomycetes</taxon>
        <taxon>Saccharomycetales</taxon>
        <taxon>Saccharomycetaceae</taxon>
        <taxon>Naumovozyma</taxon>
    </lineage>
</organism>
<dbReference type="STRING" id="1064592.G0VAC9"/>
<dbReference type="GO" id="GO:0006386">
    <property type="term" value="P:termination of RNA polymerase III transcription"/>
    <property type="evidence" value="ECO:0007669"/>
    <property type="project" value="EnsemblFungi"/>
</dbReference>
<evidence type="ECO:0008006" key="4">
    <source>
        <dbReference type="Google" id="ProtNLM"/>
    </source>
</evidence>
<dbReference type="KEGG" id="ncs:NCAS_0B07750"/>
<dbReference type="RefSeq" id="XP_003675230.1">
    <property type="nucleotide sequence ID" value="XM_003675182.1"/>
</dbReference>
<dbReference type="Proteomes" id="UP000001640">
    <property type="component" value="Chromosome 2"/>
</dbReference>
<evidence type="ECO:0000313" key="2">
    <source>
        <dbReference type="EMBL" id="CCC68859.1"/>
    </source>
</evidence>
<name>G0VAC9_NAUCA</name>
<dbReference type="GeneID" id="96902416"/>
<feature type="compositionally biased region" description="Acidic residues" evidence="1">
    <location>
        <begin position="10"/>
        <end position="28"/>
    </location>
</feature>
<dbReference type="InParanoid" id="G0VAC9"/>
<dbReference type="PANTHER" id="PTHR12069">
    <property type="entry name" value="DNA-DIRECTED RNA POLYMERASES III 80 KDA POLYPEPTIDE RNA POLYMERASE III SUBUNIT 5"/>
    <property type="match status" value="1"/>
</dbReference>
<dbReference type="Pfam" id="PF04801">
    <property type="entry name" value="RPC5"/>
    <property type="match status" value="1"/>
</dbReference>
<dbReference type="GO" id="GO:0006384">
    <property type="term" value="P:transcription initiation at RNA polymerase III promoter"/>
    <property type="evidence" value="ECO:0007669"/>
    <property type="project" value="EnsemblFungi"/>
</dbReference>
<dbReference type="GO" id="GO:0003899">
    <property type="term" value="F:DNA-directed RNA polymerase activity"/>
    <property type="evidence" value="ECO:0007669"/>
    <property type="project" value="EnsemblFungi"/>
</dbReference>
<proteinExistence type="predicted"/>
<gene>
    <name evidence="2" type="primary">NCAS0B07750</name>
    <name evidence="2" type="ordered locus">NCAS_0B07750</name>
</gene>
<accession>G0VAC9</accession>
<dbReference type="HOGENOM" id="CLU_072845_1_0_1"/>
<dbReference type="InterPro" id="IPR006886">
    <property type="entry name" value="RNA_pol_III_Rpc5"/>
</dbReference>
<dbReference type="AlphaFoldDB" id="G0VAC9"/>
<keyword evidence="3" id="KW-1185">Reference proteome</keyword>
<dbReference type="eggNOG" id="KOG2354">
    <property type="taxonomic scope" value="Eukaryota"/>
</dbReference>
<evidence type="ECO:0000313" key="3">
    <source>
        <dbReference type="Proteomes" id="UP000001640"/>
    </source>
</evidence>
<protein>
    <recommendedName>
        <fullName evidence="4">DNA-directed RNA polymerase III subunit RPC5</fullName>
    </recommendedName>
</protein>
<dbReference type="GO" id="GO:0005666">
    <property type="term" value="C:RNA polymerase III complex"/>
    <property type="evidence" value="ECO:0007669"/>
    <property type="project" value="EnsemblFungi"/>
</dbReference>